<comment type="cofactor">
    <cofactor evidence="2 3">
        <name>Zn(2+)</name>
        <dbReference type="ChEBI" id="CHEBI:29105"/>
    </cofactor>
    <text evidence="2 3">Binds 1 zinc ion per subunit.</text>
</comment>
<evidence type="ECO:0000256" key="3">
    <source>
        <dbReference type="RuleBase" id="RU361183"/>
    </source>
</evidence>
<keyword evidence="6" id="KW-1185">Reference proteome</keyword>
<organism evidence="6 7">
    <name type="scientific">Erinaceus europaeus</name>
    <name type="common">Western European hedgehog</name>
    <dbReference type="NCBI Taxonomy" id="9365"/>
    <lineage>
        <taxon>Eukaryota</taxon>
        <taxon>Metazoa</taxon>
        <taxon>Chordata</taxon>
        <taxon>Craniata</taxon>
        <taxon>Vertebrata</taxon>
        <taxon>Euteleostomi</taxon>
        <taxon>Mammalia</taxon>
        <taxon>Eutheria</taxon>
        <taxon>Laurasiatheria</taxon>
        <taxon>Eulipotyphla</taxon>
        <taxon>Erinaceidae</taxon>
        <taxon>Erinaceinae</taxon>
        <taxon>Erinaceus</taxon>
    </lineage>
</organism>
<dbReference type="PROSITE" id="PS51257">
    <property type="entry name" value="PROKAR_LIPOPROTEIN"/>
    <property type="match status" value="1"/>
</dbReference>
<dbReference type="CTD" id="431705"/>
<dbReference type="Proteomes" id="UP001652624">
    <property type="component" value="Chromosome 3"/>
</dbReference>
<dbReference type="SUPFAM" id="SSF55486">
    <property type="entry name" value="Metalloproteases ('zincins'), catalytic domain"/>
    <property type="match status" value="1"/>
</dbReference>
<dbReference type="FunCoup" id="A0A1S3A627">
    <property type="interactions" value="4"/>
</dbReference>
<keyword evidence="3" id="KW-0732">Signal</keyword>
<dbReference type="GO" id="GO:0007338">
    <property type="term" value="P:single fertilization"/>
    <property type="evidence" value="ECO:0007669"/>
    <property type="project" value="UniProtKB-KW"/>
</dbReference>
<feature type="region of interest" description="Disordered" evidence="4">
    <location>
        <begin position="340"/>
        <end position="385"/>
    </location>
</feature>
<proteinExistence type="predicted"/>
<dbReference type="PROSITE" id="PS51864">
    <property type="entry name" value="ASTACIN"/>
    <property type="match status" value="1"/>
</dbReference>
<evidence type="ECO:0000313" key="6">
    <source>
        <dbReference type="Proteomes" id="UP001652624"/>
    </source>
</evidence>
<dbReference type="GO" id="GO:0005886">
    <property type="term" value="C:plasma membrane"/>
    <property type="evidence" value="ECO:0007669"/>
    <property type="project" value="UniProtKB-SubCell"/>
</dbReference>
<protein>
    <recommendedName>
        <fullName evidence="3">Metalloendopeptidase</fullName>
        <ecNumber evidence="3">3.4.24.-</ecNumber>
    </recommendedName>
</protein>
<dbReference type="GO" id="GO:0004222">
    <property type="term" value="F:metalloendopeptidase activity"/>
    <property type="evidence" value="ECO:0007669"/>
    <property type="project" value="UniProtKB-UniRule"/>
</dbReference>
<feature type="domain" description="Peptidase M12A" evidence="5">
    <location>
        <begin position="89"/>
        <end position="285"/>
    </location>
</feature>
<dbReference type="InterPro" id="IPR001506">
    <property type="entry name" value="Peptidase_M12A"/>
</dbReference>
<comment type="caution">
    <text evidence="2">Lacks conserved residue(s) required for the propagation of feature annotation.</text>
</comment>
<feature type="binding site" evidence="2">
    <location>
        <position position="195"/>
    </location>
    <ligand>
        <name>Zn(2+)</name>
        <dbReference type="ChEBI" id="CHEBI:29105"/>
        <note>catalytic</note>
    </ligand>
</feature>
<sequence>MLGRHMSMGGLWLWMLGLLSLPGLVLGVPLASSCPGACESNFLEDLAPEERQTSWDKDIPAINQGLIPEESPENSFLVEGDILRPSPFQLLSASSNKWPKNGDVVEIPFLLSSKYDEPSLKIILEAFADFERLTCIRFVPYQGQRDFISIIPMSGCFSSVGRNGGMQVVSLAPTCLRRGKGIVLHELMHVLGFWHEHARADRDSYIRINWKEILPGFAINFVKSRSSNMLVPYDYSSVMHYGRFAFSWRGLPTIVPLWAPNVHIGQRWNLSASDITRVLKLYDCSPHGYDLQVRGFPAPSIKSPTPASRASLQQLLKALLVESSRPELRNSRTAGQVVAAVPGEESPPRWAPPALRNFGEEASARPPPTPDYSPRSKSGAGVPAAALGQQSWPVQVPMGPPPPPLDVEEQLAPIQAALANPALPEAHASGGFFRGLPRSQACDFCRQVGSVSSVQNSLVAQPLAPLDNTPVF</sequence>
<evidence type="ECO:0000259" key="5">
    <source>
        <dbReference type="PROSITE" id="PS51864"/>
    </source>
</evidence>
<feature type="signal peptide" evidence="3">
    <location>
        <begin position="1"/>
        <end position="27"/>
    </location>
</feature>
<dbReference type="Gene3D" id="3.40.390.10">
    <property type="entry name" value="Collagenase (Catalytic Domain)"/>
    <property type="match status" value="1"/>
</dbReference>
<dbReference type="InterPro" id="IPR024079">
    <property type="entry name" value="MetalloPept_cat_dom_sf"/>
</dbReference>
<dbReference type="InterPro" id="IPR006026">
    <property type="entry name" value="Peptidase_Metallo"/>
</dbReference>
<evidence type="ECO:0000256" key="1">
    <source>
        <dbReference type="ARBA" id="ARBA00023145"/>
    </source>
</evidence>
<dbReference type="GeneID" id="103119590"/>
<evidence type="ECO:0000313" key="7">
    <source>
        <dbReference type="RefSeq" id="XP_007529964.2"/>
    </source>
</evidence>
<dbReference type="GO" id="GO:0008270">
    <property type="term" value="F:zinc ion binding"/>
    <property type="evidence" value="ECO:0007669"/>
    <property type="project" value="UniProtKB-UniRule"/>
</dbReference>
<dbReference type="GO" id="GO:0006508">
    <property type="term" value="P:proteolysis"/>
    <property type="evidence" value="ECO:0007669"/>
    <property type="project" value="UniProtKB-KW"/>
</dbReference>
<evidence type="ECO:0000256" key="4">
    <source>
        <dbReference type="SAM" id="MobiDB-lite"/>
    </source>
</evidence>
<dbReference type="Pfam" id="PF01400">
    <property type="entry name" value="Astacin"/>
    <property type="match status" value="1"/>
</dbReference>
<feature type="binding site" evidence="2">
    <location>
        <position position="189"/>
    </location>
    <ligand>
        <name>Zn(2+)</name>
        <dbReference type="ChEBI" id="CHEBI:29105"/>
        <note>catalytic</note>
    </ligand>
</feature>
<dbReference type="EC" id="3.4.24.-" evidence="3"/>
<dbReference type="SMART" id="SM00235">
    <property type="entry name" value="ZnMc"/>
    <property type="match status" value="1"/>
</dbReference>
<dbReference type="eggNOG" id="KOG3714">
    <property type="taxonomic scope" value="Eukaryota"/>
</dbReference>
<keyword evidence="2 3" id="KW-0482">Metalloprotease</keyword>
<keyword evidence="2 3" id="KW-0479">Metal-binding</keyword>
<dbReference type="RefSeq" id="XP_007529964.2">
    <property type="nucleotide sequence ID" value="XM_007529902.2"/>
</dbReference>
<reference evidence="7" key="1">
    <citation type="submission" date="2025-08" db="UniProtKB">
        <authorList>
            <consortium name="RefSeq"/>
        </authorList>
    </citation>
    <scope>IDENTIFICATION</scope>
</reference>
<keyword evidence="2 3" id="KW-0862">Zinc</keyword>
<feature type="active site" evidence="2">
    <location>
        <position position="186"/>
    </location>
</feature>
<dbReference type="PRINTS" id="PR00480">
    <property type="entry name" value="ASTACIN"/>
</dbReference>
<dbReference type="PANTHER" id="PTHR10127:SF855">
    <property type="entry name" value="ASTACIN-LIKE METALLOENDOPEPTIDASE"/>
    <property type="match status" value="1"/>
</dbReference>
<dbReference type="PANTHER" id="PTHR10127">
    <property type="entry name" value="DISCOIDIN, CUB, EGF, LAMININ , AND ZINC METALLOPROTEASE DOMAIN CONTAINING"/>
    <property type="match status" value="1"/>
</dbReference>
<keyword evidence="2 3" id="KW-0378">Hydrolase</keyword>
<dbReference type="AlphaFoldDB" id="A0A1S3A627"/>
<feature type="chain" id="PRO_5044964040" description="Metalloendopeptidase" evidence="3">
    <location>
        <begin position="28"/>
        <end position="472"/>
    </location>
</feature>
<dbReference type="OrthoDB" id="291007at2759"/>
<dbReference type="GO" id="GO:0060473">
    <property type="term" value="C:cortical granule"/>
    <property type="evidence" value="ECO:0007669"/>
    <property type="project" value="UniProtKB-SubCell"/>
</dbReference>
<accession>A0A1S3A627</accession>
<keyword evidence="1" id="KW-0865">Zymogen</keyword>
<keyword evidence="2 3" id="KW-0645">Protease</keyword>
<gene>
    <name evidence="7" type="primary">ASTL</name>
</gene>
<evidence type="ECO:0000256" key="2">
    <source>
        <dbReference type="PROSITE-ProRule" id="PRU01211"/>
    </source>
</evidence>
<name>A0A1S3A627_ERIEU</name>
<dbReference type="InParanoid" id="A0A1S3A627"/>
<feature type="binding site" evidence="2">
    <location>
        <position position="185"/>
    </location>
    <ligand>
        <name>Zn(2+)</name>
        <dbReference type="ChEBI" id="CHEBI:29105"/>
        <note>catalytic</note>
    </ligand>
</feature>